<name>A0A915N2L3_MELJA</name>
<dbReference type="WBParaSite" id="scaffold6571_cov155.g11011">
    <property type="protein sequence ID" value="scaffold6571_cov155.g11011"/>
    <property type="gene ID" value="scaffold6571_cov155.g11011"/>
</dbReference>
<sequence length="399" mass="45769">MSKQNSSSLVKQVENNIEISMENINENKQVKIENNEANDVWLSKKNTLKKAEPKVSTRSKTLWKLVRMKYIPRPNNWNIFIDELEMNHFIRSRGITPSPNRGCPRTYTTLTNTSSVLLDHQYVQSSSDQPGSPFGLTSFFDEIIEHHRNLHATEVAPLYSLGNHSIVSTPIHYTNDEGLYDGPTPWFPGSSIGPVPTLWNHDISFDEVSSIGSTPEQWAHDESFDDATIPWQPPVRFNQEEDDNQEDIMEKPKIFKGNRIQADVCVNCQISKYKEEKEEMKESKKKNIIEEKEEEKIFANVMFGPDSCSCLAFCLDCVNDGLETSLRRVAIENRMNKLGAYEPHFDALSISQILFCHPYLLGHDIKPKCCVCKKAFNHLVRRSLRPKRKSGRICKCNKC</sequence>
<proteinExistence type="predicted"/>
<dbReference type="Proteomes" id="UP000887561">
    <property type="component" value="Unplaced"/>
</dbReference>
<evidence type="ECO:0000313" key="2">
    <source>
        <dbReference type="Proteomes" id="UP000887561"/>
    </source>
</evidence>
<keyword evidence="1" id="KW-0175">Coiled coil</keyword>
<evidence type="ECO:0000256" key="1">
    <source>
        <dbReference type="SAM" id="Coils"/>
    </source>
</evidence>
<feature type="coiled-coil region" evidence="1">
    <location>
        <begin position="266"/>
        <end position="294"/>
    </location>
</feature>
<accession>A0A915N2L3</accession>
<dbReference type="AlphaFoldDB" id="A0A915N2L3"/>
<keyword evidence="2" id="KW-1185">Reference proteome</keyword>
<reference evidence="3" key="1">
    <citation type="submission" date="2022-11" db="UniProtKB">
        <authorList>
            <consortium name="WormBaseParasite"/>
        </authorList>
    </citation>
    <scope>IDENTIFICATION</scope>
</reference>
<organism evidence="2 3">
    <name type="scientific">Meloidogyne javanica</name>
    <name type="common">Root-knot nematode worm</name>
    <dbReference type="NCBI Taxonomy" id="6303"/>
    <lineage>
        <taxon>Eukaryota</taxon>
        <taxon>Metazoa</taxon>
        <taxon>Ecdysozoa</taxon>
        <taxon>Nematoda</taxon>
        <taxon>Chromadorea</taxon>
        <taxon>Rhabditida</taxon>
        <taxon>Tylenchina</taxon>
        <taxon>Tylenchomorpha</taxon>
        <taxon>Tylenchoidea</taxon>
        <taxon>Meloidogynidae</taxon>
        <taxon>Meloidogyninae</taxon>
        <taxon>Meloidogyne</taxon>
        <taxon>Meloidogyne incognita group</taxon>
    </lineage>
</organism>
<protein>
    <submittedName>
        <fullName evidence="3">Uncharacterized protein</fullName>
    </submittedName>
</protein>
<evidence type="ECO:0000313" key="3">
    <source>
        <dbReference type="WBParaSite" id="scaffold6571_cov155.g11011"/>
    </source>
</evidence>